<feature type="domain" description="Transglycosylase SLT" evidence="3">
    <location>
        <begin position="1421"/>
        <end position="1499"/>
    </location>
</feature>
<dbReference type="InterPro" id="IPR013491">
    <property type="entry name" value="Tape_meas_N"/>
</dbReference>
<dbReference type="CDD" id="cd13402">
    <property type="entry name" value="LT_TF-like"/>
    <property type="match status" value="1"/>
</dbReference>
<dbReference type="HOGENOM" id="CLU_243140_0_0_9"/>
<keyword evidence="1" id="KW-0175">Coiled coil</keyword>
<dbReference type="eggNOG" id="COG3941">
    <property type="taxonomic scope" value="Bacteria"/>
</dbReference>
<gene>
    <name evidence="6" type="ordered locus">ABC2824</name>
</gene>
<evidence type="ECO:0000256" key="1">
    <source>
        <dbReference type="SAM" id="Coils"/>
    </source>
</evidence>
<feature type="domain" description="Tape measure protein N-terminal" evidence="5">
    <location>
        <begin position="76"/>
        <end position="254"/>
    </location>
</feature>
<reference evidence="6 7" key="1">
    <citation type="journal article" date="1994" name="J. Ferment. Bioeng.">
        <title>Molecular cloning and nucleotide sequence of the gene for an alkaline protease from the alkalophilic Bacillus sp. KSM-K16.</title>
        <authorList>
            <person name="Hakamada Y."/>
            <person name="Kobayashi T."/>
            <person name="Hitomi J."/>
            <person name="Kawai S."/>
            <person name="Ito S."/>
        </authorList>
    </citation>
    <scope>NUCLEOTIDE SEQUENCE [LARGE SCALE GENOMIC DNA]</scope>
    <source>
        <strain evidence="6 7">KSM-K16</strain>
    </source>
</reference>
<dbReference type="SUPFAM" id="SSF48371">
    <property type="entry name" value="ARM repeat"/>
    <property type="match status" value="1"/>
</dbReference>
<dbReference type="InterPro" id="IPR016024">
    <property type="entry name" value="ARM-type_fold"/>
</dbReference>
<dbReference type="InterPro" id="IPR011055">
    <property type="entry name" value="Dup_hybrid_motif"/>
</dbReference>
<dbReference type="CAZy" id="GH23">
    <property type="family name" value="Glycoside Hydrolase Family 23"/>
</dbReference>
<feature type="coiled-coil region" evidence="1">
    <location>
        <begin position="419"/>
        <end position="463"/>
    </location>
</feature>
<evidence type="ECO:0000256" key="2">
    <source>
        <dbReference type="SAM" id="MobiDB-lite"/>
    </source>
</evidence>
<feature type="region of interest" description="Disordered" evidence="2">
    <location>
        <begin position="1611"/>
        <end position="1631"/>
    </location>
</feature>
<dbReference type="InterPro" id="IPR023346">
    <property type="entry name" value="Lysozyme-like_dom_sf"/>
</dbReference>
<dbReference type="eggNOG" id="COG0739">
    <property type="taxonomic scope" value="Bacteria"/>
</dbReference>
<dbReference type="Proteomes" id="UP000001168">
    <property type="component" value="Chromosome"/>
</dbReference>
<reference evidence="6 7" key="5">
    <citation type="journal article" date="2007" name="Extremophiles">
        <title>Intragenomic diversity of the V1 regions of 16S rRNA genes in high-alkaline protease-producing Bacillus clausii spp.</title>
        <authorList>
            <person name="Kageyama Y."/>
            <person name="Takaki Y."/>
            <person name="Shimamura S."/>
            <person name="Nishi S."/>
            <person name="Nogi Y."/>
            <person name="Uchimura K."/>
            <person name="Kobayashi T."/>
            <person name="Hitomi J."/>
            <person name="Ozaki K."/>
            <person name="Kawai S."/>
            <person name="Ito S."/>
            <person name="Horikoshi K."/>
        </authorList>
    </citation>
    <scope>NUCLEOTIDE SEQUENCE [LARGE SCALE GENOMIC DNA]</scope>
    <source>
        <strain evidence="6 7">KSM-K16</strain>
    </source>
</reference>
<dbReference type="InterPro" id="IPR008258">
    <property type="entry name" value="Transglycosylase_SLT_dom_1"/>
</dbReference>
<dbReference type="SUPFAM" id="SSF51261">
    <property type="entry name" value="Duplicated hybrid motif"/>
    <property type="match status" value="1"/>
</dbReference>
<dbReference type="Pfam" id="PF20155">
    <property type="entry name" value="TMP_3"/>
    <property type="match status" value="1"/>
</dbReference>
<dbReference type="PANTHER" id="PTHR37813:SF1">
    <property type="entry name" value="FELS-2 PROPHAGE PROTEIN"/>
    <property type="match status" value="1"/>
</dbReference>
<dbReference type="Gene3D" id="1.20.120.20">
    <property type="entry name" value="Apolipoprotein"/>
    <property type="match status" value="2"/>
</dbReference>
<reference evidence="7" key="4">
    <citation type="submission" date="2003-10" db="EMBL/GenBank/DDBJ databases">
        <title>The complete genome sequence of the alkaliphilic Bacillus clausii KSM-K16.</title>
        <authorList>
            <person name="Takaki Y."/>
            <person name="Kageyama Y."/>
            <person name="Shimamura S."/>
            <person name="Suzuki H."/>
            <person name="Nishi S."/>
            <person name="Hatada Y."/>
            <person name="Kawai S."/>
            <person name="Ito S."/>
            <person name="Horikoshi K."/>
        </authorList>
    </citation>
    <scope>NUCLEOTIDE SEQUENCE [LARGE SCALE GENOMIC DNA]</scope>
    <source>
        <strain evidence="7">KSM-K16</strain>
    </source>
</reference>
<feature type="compositionally biased region" description="Basic and acidic residues" evidence="2">
    <location>
        <begin position="1611"/>
        <end position="1620"/>
    </location>
</feature>
<dbReference type="Pfam" id="PF01551">
    <property type="entry name" value="Peptidase_M23"/>
    <property type="match status" value="1"/>
</dbReference>
<evidence type="ECO:0000259" key="5">
    <source>
        <dbReference type="Pfam" id="PF20155"/>
    </source>
</evidence>
<reference evidence="6 7" key="3">
    <citation type="journal article" date="1997" name="Protein Eng.">
        <title>High-resolution crystal structure of M-protease: phylogeny aided analysis of the high-alkaline adaptation mechanism.</title>
        <authorList>
            <person name="Shirai T."/>
            <person name="Suzuki A."/>
            <person name="Yamane T."/>
            <person name="Ashida T."/>
            <person name="Kobayashi T."/>
            <person name="Ito S."/>
        </authorList>
    </citation>
    <scope>NUCLEOTIDE SEQUENCE [LARGE SCALE GENOMIC DNA]</scope>
    <source>
        <strain evidence="6 7">KSM-K16</strain>
    </source>
</reference>
<dbReference type="KEGG" id="bcl:ABC2824"/>
<evidence type="ECO:0000313" key="6">
    <source>
        <dbReference type="EMBL" id="BAD65358.1"/>
    </source>
</evidence>
<evidence type="ECO:0000313" key="7">
    <source>
        <dbReference type="Proteomes" id="UP000001168"/>
    </source>
</evidence>
<sequence>MTNTINNMGSGISGFRSAVRSIVSPVMSATGAIKKNITSGIIMPFREATGVVKGYAAALGLLSAGALGNTGMGRLSAIENSRVSLEVMMGDAEKAQKFLDEVLDFARTTPFAFPDLAASARNLVAFGMNAKDVVPTLKAIGDAAAGAGKGSEGLNMIASAFGDIQVAGKLGMDQINRLASNGVPALQILANQAGISAEEMRKKISDGSIGAEEAIKGLVKGMQEGTKGVAGNTAAMGGLMERMKDTWTGSVDSMKSSISSTMATLLEDAKPHIQDFMAFFASSFSKLPDLFNWIGESSRKGLGIAAEWLDKVTGNTGLFTKTLGNTVKETSIFGDSISDETQKAVGGFMDLYNDSVNYMNQMKWGNQTVTDEMAKEISGRFHRMKDEVIGAYDEQETRTLESMQSLFENSKRYSEKEQKELLEKTKEGFEQRRQSTEDAAKEIEAIYKQAADANIEITDYQQKRINELQETMKTNAVSALSTTSQESIAILEAMNEQSSELSAQQAAEVVKNSKAQHDEVVANAQSQYEEQVAAIIMQRDELGTISRGQAAEMISEARKQKEGVEMEAKGLHDAVVTSAKEAAGEHVGVVDWETGEIRNRWEQLAYVMQGLAAGDMSVLEALGMNPEQIEKIQKFVDTIKGKFNELTTAIVGFAMMMWQGMQDFWSWLEPYVMPILERIGDFFGETFNKIKEFIQGDGKQILDAAQNLFMGIMAVVDFVMPFVKFLVETVWGSVENVINGALNFIMGLLRVFSGLFTGDWSKMWEGIKGLVMGAVELVWGIINLTFFGRIVKGALGFIKSFWSIITDLWKVVVELFKGGVGGAWTALKTAWNNIWTFTKNTFNAIWNFLKSVWDGIKTVFNVVVTIFNIVKNGFNRVWNTTKSIFLAVWNFLKNTWNNIWGAIREFVSRIVTNISSGFNTAKNTISRIFSAVWSFIKKIWSSIWGSIRDFVARIVNAIKTRFTESWNTIKSIWNRVWGFVKDIWGKIWGSIKDRVDRIFNGIRDGFNKAKDKVSTILGDMWQAVKDKFNDIVDIAKGLPKRIGDGIGKMASKVMEGLKKVSNKMLEGLAFGVNGVIGGVNWVLDKIGVDESSQLKEWEPNYYKDGTKGHPGGPAVVGDGGMSELIAYPDGSFALSPDTDTLVNLPRGTSVLSGPETKEFMSQVPMYNNGVGPFGKVWNGMKSLGGKAIDAAKSGIGALKDKASEIWDWAAGGAKSLVDKVLKTMGVEAPDMNGGFGAIAKGAYGFAKDKIVDFVGSMLPGFGDEGGIALNFPPPFRMTSKFNPNRKHPITGKVRPHNGIDFAAPIGTRIPAQAGGTVSYSGTMRGYGNIVIVKGPGGMEYRYAHNSKNLVSVGDSVKAGQAVALVGSTGQSTGPHVHFEVRRNGTPIDPLGAASGGGAFKGSGASGMVKTWIMQAINATGVPKSWLEPLATIAQKESGGNPRAINLWDSNYRRGTPSKGLMQTIDPTFNAYKKKGMDNIWNPVHNAVAAIRYIVKRYGSVFETPGIKSMMRGGGYKGYADGAIVDTAQLAWIAEGGWAESIISHDPSKKARSRAIWKETGDNLGFTDSDNRVVQLLQELNSLVGNGFDSIPKDFAVQMDGRQVGYIVEPHVSRRQAERSTHSSIMKRGGRR</sequence>
<name>Q5WE52_SHOC1</name>
<dbReference type="Pfam" id="PF01464">
    <property type="entry name" value="SLT"/>
    <property type="match status" value="1"/>
</dbReference>
<reference evidence="6 7" key="2">
    <citation type="journal article" date="1995" name="Appl. Microbiol. Biotechnol.">
        <title>Purification and properties of an alkaline protease from alkalophilic Bacillus sp. KSM-K16.</title>
        <authorList>
            <person name="Kobayashi T."/>
            <person name="Hakamada Y."/>
            <person name="Adachi S."/>
            <person name="Hitomi J."/>
            <person name="Yoshimatsu T."/>
            <person name="Koike K."/>
            <person name="Kawai S."/>
            <person name="Ito S."/>
        </authorList>
    </citation>
    <scope>NUCLEOTIDE SEQUENCE [LARGE SCALE GENOMIC DNA]</scope>
    <source>
        <strain evidence="6 7">KSM-K16</strain>
    </source>
</reference>
<dbReference type="eggNOG" id="COG3953">
    <property type="taxonomic scope" value="Bacteria"/>
</dbReference>
<dbReference type="PANTHER" id="PTHR37813">
    <property type="entry name" value="FELS-2 PROPHAGE PROTEIN"/>
    <property type="match status" value="1"/>
</dbReference>
<proteinExistence type="predicted"/>
<dbReference type="eggNOG" id="COG5412">
    <property type="taxonomic scope" value="Bacteria"/>
</dbReference>
<dbReference type="STRING" id="66692.ABC2824"/>
<evidence type="ECO:0000259" key="4">
    <source>
        <dbReference type="Pfam" id="PF01551"/>
    </source>
</evidence>
<accession>Q5WE52</accession>
<dbReference type="SUPFAM" id="SSF53955">
    <property type="entry name" value="Lysozyme-like"/>
    <property type="match status" value="1"/>
</dbReference>
<dbReference type="Gene3D" id="1.10.530.10">
    <property type="match status" value="1"/>
</dbReference>
<dbReference type="EMBL" id="AP006627">
    <property type="protein sequence ID" value="BAD65358.1"/>
    <property type="molecule type" value="Genomic_DNA"/>
</dbReference>
<protein>
    <submittedName>
        <fullName evidence="6">Tail length tape measure protein</fullName>
    </submittedName>
</protein>
<organism evidence="6 7">
    <name type="scientific">Shouchella clausii (strain KSM-K16)</name>
    <name type="common">Alkalihalobacillus clausii</name>
    <dbReference type="NCBI Taxonomy" id="66692"/>
    <lineage>
        <taxon>Bacteria</taxon>
        <taxon>Bacillati</taxon>
        <taxon>Bacillota</taxon>
        <taxon>Bacilli</taxon>
        <taxon>Bacillales</taxon>
        <taxon>Bacillaceae</taxon>
        <taxon>Shouchella</taxon>
    </lineage>
</organism>
<feature type="domain" description="M23ase beta-sheet core" evidence="4">
    <location>
        <begin position="1295"/>
        <end position="1389"/>
    </location>
</feature>
<dbReference type="Gene3D" id="2.70.70.10">
    <property type="entry name" value="Glucose Permease (Domain IIA)"/>
    <property type="match status" value="1"/>
</dbReference>
<dbReference type="eggNOG" id="COG1196">
    <property type="taxonomic scope" value="Bacteria"/>
</dbReference>
<keyword evidence="7" id="KW-1185">Reference proteome</keyword>
<dbReference type="CDD" id="cd12797">
    <property type="entry name" value="M23_peptidase"/>
    <property type="match status" value="1"/>
</dbReference>
<dbReference type="InterPro" id="IPR016047">
    <property type="entry name" value="M23ase_b-sheet_dom"/>
</dbReference>
<evidence type="ECO:0000259" key="3">
    <source>
        <dbReference type="Pfam" id="PF01464"/>
    </source>
</evidence>
<dbReference type="NCBIfam" id="TIGR02675">
    <property type="entry name" value="tape_meas_nterm"/>
    <property type="match status" value="1"/>
</dbReference>